<evidence type="ECO:0000313" key="2">
    <source>
        <dbReference type="EMBL" id="KAI9637547.1"/>
    </source>
</evidence>
<feature type="compositionally biased region" description="Low complexity" evidence="1">
    <location>
        <begin position="495"/>
        <end position="507"/>
    </location>
</feature>
<dbReference type="AlphaFoldDB" id="A0AA38HAC8"/>
<feature type="compositionally biased region" description="Pro residues" evidence="1">
    <location>
        <begin position="344"/>
        <end position="357"/>
    </location>
</feature>
<evidence type="ECO:0000256" key="1">
    <source>
        <dbReference type="SAM" id="MobiDB-lite"/>
    </source>
</evidence>
<feature type="compositionally biased region" description="Polar residues" evidence="1">
    <location>
        <begin position="49"/>
        <end position="70"/>
    </location>
</feature>
<organism evidence="2 3">
    <name type="scientific">Dioszegia hungarica</name>
    <dbReference type="NCBI Taxonomy" id="4972"/>
    <lineage>
        <taxon>Eukaryota</taxon>
        <taxon>Fungi</taxon>
        <taxon>Dikarya</taxon>
        <taxon>Basidiomycota</taxon>
        <taxon>Agaricomycotina</taxon>
        <taxon>Tremellomycetes</taxon>
        <taxon>Tremellales</taxon>
        <taxon>Bulleribasidiaceae</taxon>
        <taxon>Dioszegia</taxon>
    </lineage>
</organism>
<feature type="compositionally biased region" description="Low complexity" evidence="1">
    <location>
        <begin position="427"/>
        <end position="440"/>
    </location>
</feature>
<feature type="region of interest" description="Disordered" evidence="1">
    <location>
        <begin position="493"/>
        <end position="526"/>
    </location>
</feature>
<proteinExistence type="predicted"/>
<feature type="region of interest" description="Disordered" evidence="1">
    <location>
        <begin position="338"/>
        <end position="390"/>
    </location>
</feature>
<dbReference type="RefSeq" id="XP_052947324.1">
    <property type="nucleotide sequence ID" value="XM_053088492.1"/>
</dbReference>
<sequence length="599" mass="63267">MFWKKKAVEPQSPTLPARGVSMDSPRPQPILKAASDQRGGPSIRFAGAASTQVQPQQSPQYTRPSPTAGPSNLAARPHTIMMTTPPPTATASPAIQRIQAPRRSSRPTSPSATSFGARIPPGPFRQSGPLSTPPLAAAAHVTTPPAAYVSNMHARAAPPPSPYRPTSERRVSPLGEFRGAENLAARPPRISSLFETPSAPGRYVMALGDRTPKGYAGEEEDDEHLPTFNIIPATPQTMGDEWPMRRSASGPALERAFPLDDMVDIPLETSASAPMIQRGMETIEEGITGSDSLPAIADLEFSPFDMNVSLPSMESGSSISSLPYSLNAQRQSASYTAPLLSNPQIPPQEPLPSPPFESYPSLPSLDSERSLPSSASQTSLRSSASTSSLASYSDVEEALGSMLASLSDPSMPPTSSMPRMDKVSKQSNPGLGLGLSLPPSASITAPLSPRRKGPPPALDLTYTTRESAGPDMQSAPARINHRVAFYTTARAAPNSSTSGTFSNSSHSSHSHTEFIIPSPPRSDSVSSLLSDETQTALVKDVGGWRDSMRSSISCGSEASDDDPYMASIVCLKPVQGGVAALCREEEYLAESALEVGLAM</sequence>
<feature type="region of interest" description="Disordered" evidence="1">
    <location>
        <begin position="404"/>
        <end position="473"/>
    </location>
</feature>
<comment type="caution">
    <text evidence="2">The sequence shown here is derived from an EMBL/GenBank/DDBJ whole genome shotgun (WGS) entry which is preliminary data.</text>
</comment>
<gene>
    <name evidence="2" type="ORF">MKK02DRAFT_32370</name>
</gene>
<name>A0AA38HAC8_9TREE</name>
<evidence type="ECO:0000313" key="3">
    <source>
        <dbReference type="Proteomes" id="UP001164286"/>
    </source>
</evidence>
<feature type="compositionally biased region" description="Low complexity" evidence="1">
    <location>
        <begin position="405"/>
        <end position="418"/>
    </location>
</feature>
<feature type="compositionally biased region" description="Low complexity" evidence="1">
    <location>
        <begin position="370"/>
        <end position="390"/>
    </location>
</feature>
<dbReference type="Proteomes" id="UP001164286">
    <property type="component" value="Unassembled WGS sequence"/>
</dbReference>
<keyword evidence="3" id="KW-1185">Reference proteome</keyword>
<protein>
    <submittedName>
        <fullName evidence="2">Uncharacterized protein</fullName>
    </submittedName>
</protein>
<accession>A0AA38HAC8</accession>
<reference evidence="2" key="1">
    <citation type="journal article" date="2022" name="G3 (Bethesda)">
        <title>High quality genome of the basidiomycete yeast Dioszegia hungarica PDD-24b-2 isolated from cloud water.</title>
        <authorList>
            <person name="Jarrige D."/>
            <person name="Haridas S."/>
            <person name="Bleykasten-Grosshans C."/>
            <person name="Joly M."/>
            <person name="Nadalig T."/>
            <person name="Sancelme M."/>
            <person name="Vuilleumier S."/>
            <person name="Grigoriev I.V."/>
            <person name="Amato P."/>
            <person name="Bringel F."/>
        </authorList>
    </citation>
    <scope>NUCLEOTIDE SEQUENCE</scope>
    <source>
        <strain evidence="2">PDD-24b-2</strain>
    </source>
</reference>
<dbReference type="GeneID" id="77727697"/>
<dbReference type="EMBL" id="JAKWFO010000004">
    <property type="protein sequence ID" value="KAI9637547.1"/>
    <property type="molecule type" value="Genomic_DNA"/>
</dbReference>
<feature type="region of interest" description="Disordered" evidence="1">
    <location>
        <begin position="1"/>
        <end position="136"/>
    </location>
</feature>